<protein>
    <recommendedName>
        <fullName evidence="2">C2H2-type domain-containing protein</fullName>
    </recommendedName>
</protein>
<accession>A0A9Q0HUB1</accession>
<dbReference type="GO" id="GO:0010090">
    <property type="term" value="P:trichome morphogenesis"/>
    <property type="evidence" value="ECO:0007669"/>
    <property type="project" value="InterPro"/>
</dbReference>
<dbReference type="AlphaFoldDB" id="A0A9Q0HUB1"/>
<comment type="caution">
    <text evidence="3">The sequence shown here is derived from an EMBL/GenBank/DDBJ whole genome shotgun (WGS) entry which is preliminary data.</text>
</comment>
<dbReference type="Gene3D" id="3.30.160.60">
    <property type="entry name" value="Classic Zinc Finger"/>
    <property type="match status" value="1"/>
</dbReference>
<name>A0A9Q0HUB1_9POAL</name>
<dbReference type="GO" id="GO:0003700">
    <property type="term" value="F:DNA-binding transcription factor activity"/>
    <property type="evidence" value="ECO:0007669"/>
    <property type="project" value="InterPro"/>
</dbReference>
<dbReference type="OrthoDB" id="9442240at2759"/>
<keyword evidence="1" id="KW-0863">Zinc-finger</keyword>
<dbReference type="PANTHER" id="PTHR46547:SF7">
    <property type="entry name" value="ZINC FINGER PROTEIN GIS"/>
    <property type="match status" value="1"/>
</dbReference>
<dbReference type="SUPFAM" id="SSF57667">
    <property type="entry name" value="beta-beta-alpha zinc fingers"/>
    <property type="match status" value="1"/>
</dbReference>
<dbReference type="GO" id="GO:0008270">
    <property type="term" value="F:zinc ion binding"/>
    <property type="evidence" value="ECO:0007669"/>
    <property type="project" value="UniProtKB-KW"/>
</dbReference>
<evidence type="ECO:0000259" key="2">
    <source>
        <dbReference type="PROSITE" id="PS50157"/>
    </source>
</evidence>
<dbReference type="PROSITE" id="PS50157">
    <property type="entry name" value="ZINC_FINGER_C2H2_2"/>
    <property type="match status" value="1"/>
</dbReference>
<evidence type="ECO:0000313" key="4">
    <source>
        <dbReference type="Proteomes" id="UP001151287"/>
    </source>
</evidence>
<dbReference type="GO" id="GO:0009739">
    <property type="term" value="P:response to gibberellin"/>
    <property type="evidence" value="ECO:0007669"/>
    <property type="project" value="InterPro"/>
</dbReference>
<evidence type="ECO:0000256" key="1">
    <source>
        <dbReference type="PROSITE-ProRule" id="PRU00042"/>
    </source>
</evidence>
<reference evidence="3" key="1">
    <citation type="journal article" date="2022" name="Cell">
        <title>Repeat-based holocentromeres influence genome architecture and karyotype evolution.</title>
        <authorList>
            <person name="Hofstatter P.G."/>
            <person name="Thangavel G."/>
            <person name="Lux T."/>
            <person name="Neumann P."/>
            <person name="Vondrak T."/>
            <person name="Novak P."/>
            <person name="Zhang M."/>
            <person name="Costa L."/>
            <person name="Castellani M."/>
            <person name="Scott A."/>
            <person name="Toegelov H."/>
            <person name="Fuchs J."/>
            <person name="Mata-Sucre Y."/>
            <person name="Dias Y."/>
            <person name="Vanzela A.L.L."/>
            <person name="Huettel B."/>
            <person name="Almeida C.C.S."/>
            <person name="Simkova H."/>
            <person name="Souza G."/>
            <person name="Pedrosa-Harand A."/>
            <person name="Macas J."/>
            <person name="Mayer K.F.X."/>
            <person name="Houben A."/>
            <person name="Marques A."/>
        </authorList>
    </citation>
    <scope>NUCLEOTIDE SEQUENCE</scope>
    <source>
        <strain evidence="3">RhyBre1mFocal</strain>
    </source>
</reference>
<dbReference type="Proteomes" id="UP001151287">
    <property type="component" value="Unassembled WGS sequence"/>
</dbReference>
<keyword evidence="1" id="KW-0479">Metal-binding</keyword>
<dbReference type="EMBL" id="JAMQYH010000002">
    <property type="protein sequence ID" value="KAJ1698696.1"/>
    <property type="molecule type" value="Genomic_DNA"/>
</dbReference>
<evidence type="ECO:0000313" key="3">
    <source>
        <dbReference type="EMBL" id="KAJ1698696.1"/>
    </source>
</evidence>
<gene>
    <name evidence="3" type="ORF">LUZ63_007208</name>
</gene>
<keyword evidence="1" id="KW-0862">Zinc</keyword>
<dbReference type="InterPro" id="IPR013087">
    <property type="entry name" value="Znf_C2H2_type"/>
</dbReference>
<dbReference type="PROSITE" id="PS00028">
    <property type="entry name" value="ZINC_FINGER_C2H2_1"/>
    <property type="match status" value="1"/>
</dbReference>
<sequence length="256" mass="27626">MNKQAEIAQVDSFSQLPFTRPANHSTAKPANSAPIRLFGIDFPPETEHKDPNMPKSSLAEDTAAIAPASVTAGNRKFECHYCCRKFPTSQALGGHQNAHKRERQNAKRAHMAAAHGHQYPNYVTEGQVYGLINYHRLGAPPPMPSPYPSWTGARFYGGPGSVSQPITGSPVPGVWRVPGHGSAIASFDAVQREKRLEMVPLFKGEELKGISVNDIKVRSDFGSSSSSTCSSASPKERGRIVSLAGVKDGLSLDLHL</sequence>
<dbReference type="PANTHER" id="PTHR46547">
    <property type="entry name" value="ZINC FINGER PROTEIN GIS"/>
    <property type="match status" value="1"/>
</dbReference>
<dbReference type="InterPro" id="IPR036236">
    <property type="entry name" value="Znf_C2H2_sf"/>
</dbReference>
<keyword evidence="4" id="KW-1185">Reference proteome</keyword>
<feature type="domain" description="C2H2-type" evidence="2">
    <location>
        <begin position="77"/>
        <end position="104"/>
    </location>
</feature>
<dbReference type="InterPro" id="IPR044291">
    <property type="entry name" value="GIS/GIS2/ZFP8"/>
</dbReference>
<organism evidence="3 4">
    <name type="scientific">Rhynchospora breviuscula</name>
    <dbReference type="NCBI Taxonomy" id="2022672"/>
    <lineage>
        <taxon>Eukaryota</taxon>
        <taxon>Viridiplantae</taxon>
        <taxon>Streptophyta</taxon>
        <taxon>Embryophyta</taxon>
        <taxon>Tracheophyta</taxon>
        <taxon>Spermatophyta</taxon>
        <taxon>Magnoliopsida</taxon>
        <taxon>Liliopsida</taxon>
        <taxon>Poales</taxon>
        <taxon>Cyperaceae</taxon>
        <taxon>Cyperoideae</taxon>
        <taxon>Rhynchosporeae</taxon>
        <taxon>Rhynchospora</taxon>
    </lineage>
</organism>
<proteinExistence type="predicted"/>